<sequence length="170" mass="19134">MQDGLFDDVELVPPSEPVLMSLNPEYYELMWQGLKSHEFRRRYLTGRASTWYVYLTAPVSRLAAVIDLDTAIVDTPERVAEIAERVRVGNGASVHEYLKDLEHGFALPIRRVREYRGFSAAELTTMLGSFHPPQGYTLVAKHPSWVAVCDKLASGEVIRGMTVDHSATVR</sequence>
<reference evidence="1 2" key="1">
    <citation type="submission" date="2019-09" db="EMBL/GenBank/DDBJ databases">
        <title>Goodfellowia gen. nov., a new genus of the Pseudonocardineae related to Actinoalloteichus, containing Goodfellowia coeruleoviolacea gen. nov., comb. nov. gen. nov., comb. nov.</title>
        <authorList>
            <person name="Labeda D."/>
        </authorList>
    </citation>
    <scope>NUCLEOTIDE SEQUENCE [LARGE SCALE GENOMIC DNA]</scope>
    <source>
        <strain evidence="1 2">AN110305</strain>
    </source>
</reference>
<dbReference type="EMBL" id="VUOB01000073">
    <property type="protein sequence ID" value="KAA2252659.1"/>
    <property type="molecule type" value="Genomic_DNA"/>
</dbReference>
<dbReference type="SUPFAM" id="SSF88697">
    <property type="entry name" value="PUA domain-like"/>
    <property type="match status" value="1"/>
</dbReference>
<dbReference type="OrthoDB" id="3681613at2"/>
<dbReference type="Proteomes" id="UP000323454">
    <property type="component" value="Unassembled WGS sequence"/>
</dbReference>
<dbReference type="AlphaFoldDB" id="A0A5B2WQE2"/>
<name>A0A5B2WQE2_9PSEU</name>
<comment type="caution">
    <text evidence="1">The sequence shown here is derived from an EMBL/GenBank/DDBJ whole genome shotgun (WGS) entry which is preliminary data.</text>
</comment>
<evidence type="ECO:0000313" key="2">
    <source>
        <dbReference type="Proteomes" id="UP000323454"/>
    </source>
</evidence>
<proteinExistence type="predicted"/>
<organism evidence="1 2">
    <name type="scientific">Solihabitans fulvus</name>
    <dbReference type="NCBI Taxonomy" id="1892852"/>
    <lineage>
        <taxon>Bacteria</taxon>
        <taxon>Bacillati</taxon>
        <taxon>Actinomycetota</taxon>
        <taxon>Actinomycetes</taxon>
        <taxon>Pseudonocardiales</taxon>
        <taxon>Pseudonocardiaceae</taxon>
        <taxon>Solihabitans</taxon>
    </lineage>
</organism>
<reference evidence="1 2" key="2">
    <citation type="submission" date="2019-09" db="EMBL/GenBank/DDBJ databases">
        <authorList>
            <person name="Jin C."/>
        </authorList>
    </citation>
    <scope>NUCLEOTIDE SEQUENCE [LARGE SCALE GENOMIC DNA]</scope>
    <source>
        <strain evidence="1 2">AN110305</strain>
    </source>
</reference>
<accession>A0A5B2WQE2</accession>
<protein>
    <submittedName>
        <fullName evidence="1">Uncharacterized protein</fullName>
    </submittedName>
</protein>
<dbReference type="InterPro" id="IPR015947">
    <property type="entry name" value="PUA-like_sf"/>
</dbReference>
<keyword evidence="2" id="KW-1185">Reference proteome</keyword>
<evidence type="ECO:0000313" key="1">
    <source>
        <dbReference type="EMBL" id="KAA2252659.1"/>
    </source>
</evidence>
<gene>
    <name evidence="1" type="ORF">F0L68_34625</name>
</gene>